<dbReference type="KEGG" id="lto:RGQ30_09850"/>
<dbReference type="EMBL" id="AP028947">
    <property type="protein sequence ID" value="BET25484.1"/>
    <property type="molecule type" value="Genomic_DNA"/>
</dbReference>
<dbReference type="InterPro" id="IPR016156">
    <property type="entry name" value="FAD/NAD-linked_Rdtase_dimer_sf"/>
</dbReference>
<dbReference type="Gene3D" id="3.90.760.10">
    <property type="entry name" value="Flavocytochrome c sulphide dehydrogenase, flavin-binding domain"/>
    <property type="match status" value="1"/>
</dbReference>
<evidence type="ECO:0000259" key="6">
    <source>
        <dbReference type="Pfam" id="PF21706"/>
    </source>
</evidence>
<dbReference type="Proteomes" id="UP001329151">
    <property type="component" value="Chromosome"/>
</dbReference>
<dbReference type="AlphaFoldDB" id="A0AA86M897"/>
<keyword evidence="2" id="KW-0274">FAD</keyword>
<dbReference type="PANTHER" id="PTHR43755">
    <property type="match status" value="1"/>
</dbReference>
<dbReference type="InterPro" id="IPR037092">
    <property type="entry name" value="FlavoCytC_S_DH_flav-bd_sf"/>
</dbReference>
<keyword evidence="1" id="KW-0285">Flavoprotein</keyword>
<dbReference type="InterPro" id="IPR052541">
    <property type="entry name" value="SQRD"/>
</dbReference>
<sequence length="424" mass="45724">MQRRQFLQTSALASALLGGMPLSATAKSAKGKVVVIGGGYGGATAAKYLRLLSGNQLDVTLVEPNATFVSCPMSNLVVGGIRKISEISTPYTGLTRNHGIKMVKDYVTAIDVDKRQVKLKNGKTLPYDKLVLSPGIDLQLDKIEGLAAANASGQILQAWKAGPETVGLRKQLEDMPDGGTYILNVPLAPYRCPPGPYERASMVANYFKENKPKSKVLLLDANADVTSKGRLFKGVWESQYKGILEYRPNMKVTGVDGATKTVRFEFEEPIKGDVLNILPEQRAGKLAVESGIANLNGRWAEVNYRTFESTVAPNVHVIGDAVQSAPLMPKSGHMANSQAKVVAAAIVAELSGWEPNAAPLTNNTCYSYVTTKNVIHVASVHVYNAEKKTFLTVEGSGGVSTEPNELEGTYAWNWAQNIWADTLV</sequence>
<evidence type="ECO:0000259" key="5">
    <source>
        <dbReference type="Pfam" id="PF09242"/>
    </source>
</evidence>
<dbReference type="Pfam" id="PF09242">
    <property type="entry name" value="FCSD-flav_bind"/>
    <property type="match status" value="1"/>
</dbReference>
<dbReference type="Pfam" id="PF21706">
    <property type="entry name" value="FCSD_central"/>
    <property type="match status" value="1"/>
</dbReference>
<evidence type="ECO:0000256" key="2">
    <source>
        <dbReference type="ARBA" id="ARBA00022827"/>
    </source>
</evidence>
<evidence type="ECO:0000256" key="1">
    <source>
        <dbReference type="ARBA" id="ARBA00022630"/>
    </source>
</evidence>
<organism evidence="7 8">
    <name type="scientific">Limnobacter thiooxidans</name>
    <dbReference type="NCBI Taxonomy" id="131080"/>
    <lineage>
        <taxon>Bacteria</taxon>
        <taxon>Pseudomonadati</taxon>
        <taxon>Pseudomonadota</taxon>
        <taxon>Betaproteobacteria</taxon>
        <taxon>Burkholderiales</taxon>
        <taxon>Burkholderiaceae</taxon>
        <taxon>Limnobacter</taxon>
    </lineage>
</organism>
<accession>A0AA86M897</accession>
<keyword evidence="3" id="KW-0732">Signal</keyword>
<feature type="domain" description="Flavocytochrome c sulphide dehydrogenase flavin-binding" evidence="5">
    <location>
        <begin position="358"/>
        <end position="423"/>
    </location>
</feature>
<dbReference type="GO" id="GO:0050660">
    <property type="term" value="F:flavin adenine dinucleotide binding"/>
    <property type="evidence" value="ECO:0007669"/>
    <property type="project" value="InterPro"/>
</dbReference>
<proteinExistence type="predicted"/>
<dbReference type="PROSITE" id="PS51318">
    <property type="entry name" value="TAT"/>
    <property type="match status" value="1"/>
</dbReference>
<dbReference type="Gene3D" id="3.50.50.60">
    <property type="entry name" value="FAD/NAD(P)-binding domain"/>
    <property type="match status" value="2"/>
</dbReference>
<gene>
    <name evidence="7" type="ORF">RGQ30_09850</name>
</gene>
<keyword evidence="8" id="KW-1185">Reference proteome</keyword>
<dbReference type="PANTHER" id="PTHR43755:SF1">
    <property type="entry name" value="FAD-DEPENDENT PYRIDINE NUCLEOTIDE-DISULPHIDE OXIDOREDUCTASE"/>
    <property type="match status" value="1"/>
</dbReference>
<name>A0AA86M897_9BURK</name>
<dbReference type="InterPro" id="IPR015323">
    <property type="entry name" value="FlavoCytC_S_DH_flav-bd"/>
</dbReference>
<dbReference type="InterPro" id="IPR049386">
    <property type="entry name" value="FCSD_central"/>
</dbReference>
<protein>
    <submittedName>
        <fullName evidence="7">NAD(P)/FAD-dependent oxidoreductase</fullName>
    </submittedName>
</protein>
<dbReference type="SUPFAM" id="SSF55424">
    <property type="entry name" value="FAD/NAD-linked reductases, dimerisation (C-terminal) domain"/>
    <property type="match status" value="1"/>
</dbReference>
<dbReference type="SUPFAM" id="SSF51905">
    <property type="entry name" value="FAD/NAD(P)-binding domain"/>
    <property type="match status" value="2"/>
</dbReference>
<dbReference type="InterPro" id="IPR023753">
    <property type="entry name" value="FAD/NAD-binding_dom"/>
</dbReference>
<feature type="signal peptide" evidence="3">
    <location>
        <begin position="1"/>
        <end position="26"/>
    </location>
</feature>
<dbReference type="InterPro" id="IPR036188">
    <property type="entry name" value="FAD/NAD-bd_sf"/>
</dbReference>
<dbReference type="GO" id="GO:0016491">
    <property type="term" value="F:oxidoreductase activity"/>
    <property type="evidence" value="ECO:0007669"/>
    <property type="project" value="InterPro"/>
</dbReference>
<dbReference type="InterPro" id="IPR006311">
    <property type="entry name" value="TAT_signal"/>
</dbReference>
<feature type="domain" description="FAD/NAD(P)-binding" evidence="4">
    <location>
        <begin position="32"/>
        <end position="146"/>
    </location>
</feature>
<dbReference type="RefSeq" id="WP_338284820.1">
    <property type="nucleotide sequence ID" value="NZ_AP028947.1"/>
</dbReference>
<evidence type="ECO:0000259" key="4">
    <source>
        <dbReference type="Pfam" id="PF07992"/>
    </source>
</evidence>
<evidence type="ECO:0000313" key="7">
    <source>
        <dbReference type="EMBL" id="BET25484.1"/>
    </source>
</evidence>
<feature type="domain" description="Sulfide dehydrogenase [flavocytochrome c] flavoprotein chain central" evidence="6">
    <location>
        <begin position="165"/>
        <end position="279"/>
    </location>
</feature>
<evidence type="ECO:0000256" key="3">
    <source>
        <dbReference type="SAM" id="SignalP"/>
    </source>
</evidence>
<dbReference type="Pfam" id="PF07992">
    <property type="entry name" value="Pyr_redox_2"/>
    <property type="match status" value="1"/>
</dbReference>
<feature type="chain" id="PRO_5047005657" evidence="3">
    <location>
        <begin position="27"/>
        <end position="424"/>
    </location>
</feature>
<evidence type="ECO:0000313" key="8">
    <source>
        <dbReference type="Proteomes" id="UP001329151"/>
    </source>
</evidence>
<reference evidence="7 8" key="1">
    <citation type="submission" date="2023-10" db="EMBL/GenBank/DDBJ databases">
        <title>Complete Genome Sequence of Limnobacter thiooxidans CS-K2T, Isolated from freshwater lake sediments in Bavaria, Germany.</title>
        <authorList>
            <person name="Naruki M."/>
            <person name="Watanabe A."/>
            <person name="Warashina T."/>
            <person name="Morita T."/>
            <person name="Arakawa K."/>
        </authorList>
    </citation>
    <scope>NUCLEOTIDE SEQUENCE [LARGE SCALE GENOMIC DNA]</scope>
    <source>
        <strain evidence="7 8">CS-K2</strain>
    </source>
</reference>